<dbReference type="InterPro" id="IPR004214">
    <property type="entry name" value="Conotoxin"/>
</dbReference>
<evidence type="ECO:0000313" key="4">
    <source>
        <dbReference type="EMBL" id="AGE10506.1"/>
    </source>
</evidence>
<dbReference type="EMBL" id="JX000421">
    <property type="protein sequence ID" value="AGE10506.1"/>
    <property type="molecule type" value="mRNA"/>
</dbReference>
<proteinExistence type="evidence at transcript level"/>
<keyword evidence="2" id="KW-0964">Secreted</keyword>
<name>M9PMZ0_CONDI</name>
<protein>
    <submittedName>
        <fullName evidence="4">Conotoxin Di6.8</fullName>
    </submittedName>
</protein>
<reference evidence="4" key="1">
    <citation type="submission" date="2012-04" db="EMBL/GenBank/DDBJ databases">
        <authorList>
            <person name="Wu C."/>
            <person name="Liu Z."/>
            <person name="Dai Q."/>
        </authorList>
    </citation>
    <scope>NUCLEOTIDE SEQUENCE</scope>
</reference>
<dbReference type="AlphaFoldDB" id="M9PMZ0"/>
<evidence type="ECO:0000256" key="2">
    <source>
        <dbReference type="ARBA" id="ARBA00022525"/>
    </source>
</evidence>
<comment type="subcellular location">
    <subcellularLocation>
        <location evidence="1">Secreted</location>
    </subcellularLocation>
</comment>
<dbReference type="Pfam" id="PF02950">
    <property type="entry name" value="Conotoxin"/>
    <property type="match status" value="1"/>
</dbReference>
<accession>M9PMZ0</accession>
<keyword evidence="3" id="KW-0732">Signal</keyword>
<evidence type="ECO:0000256" key="1">
    <source>
        <dbReference type="ARBA" id="ARBA00004613"/>
    </source>
</evidence>
<dbReference type="GO" id="GO:0005576">
    <property type="term" value="C:extracellular region"/>
    <property type="evidence" value="ECO:0007669"/>
    <property type="project" value="UniProtKB-SubCell"/>
</dbReference>
<sequence length="81" mass="9013">MLKVGVVLLALLLLVPLVAPEQDEGKWTMLAKNENTVKRKLMDFMARECDPYYCSNGKVCCPDYPTCGDSTGKLICVRVTD</sequence>
<organism evidence="4">
    <name type="scientific">Conus distans</name>
    <name type="common">Distant cone</name>
    <dbReference type="NCBI Taxonomy" id="72281"/>
    <lineage>
        <taxon>Eukaryota</taxon>
        <taxon>Metazoa</taxon>
        <taxon>Spiralia</taxon>
        <taxon>Lophotrochozoa</taxon>
        <taxon>Mollusca</taxon>
        <taxon>Gastropoda</taxon>
        <taxon>Caenogastropoda</taxon>
        <taxon>Neogastropoda</taxon>
        <taxon>Conoidea</taxon>
        <taxon>Conidae</taxon>
        <taxon>Conus</taxon>
        <taxon>Fraterconus</taxon>
    </lineage>
</organism>
<evidence type="ECO:0000256" key="3">
    <source>
        <dbReference type="SAM" id="SignalP"/>
    </source>
</evidence>
<feature type="signal peptide" evidence="3">
    <location>
        <begin position="1"/>
        <end position="20"/>
    </location>
</feature>
<dbReference type="GO" id="GO:0008200">
    <property type="term" value="F:ion channel inhibitor activity"/>
    <property type="evidence" value="ECO:0007669"/>
    <property type="project" value="InterPro"/>
</dbReference>
<feature type="chain" id="PRO_5004101924" evidence="3">
    <location>
        <begin position="21"/>
        <end position="81"/>
    </location>
</feature>